<dbReference type="KEGG" id="ops:A8A54_22875"/>
<dbReference type="GO" id="GO:0005886">
    <property type="term" value="C:plasma membrane"/>
    <property type="evidence" value="ECO:0007669"/>
    <property type="project" value="TreeGrafter"/>
</dbReference>
<evidence type="ECO:0000256" key="5">
    <source>
        <dbReference type="ARBA" id="ARBA00024042"/>
    </source>
</evidence>
<dbReference type="Gene3D" id="3.20.20.70">
    <property type="entry name" value="Aldolase class I"/>
    <property type="match status" value="1"/>
</dbReference>
<dbReference type="PANTHER" id="PTHR10578">
    <property type="entry name" value="S -2-HYDROXY-ACID OXIDASE-RELATED"/>
    <property type="match status" value="1"/>
</dbReference>
<feature type="binding site" evidence="7">
    <location>
        <position position="160"/>
    </location>
    <ligand>
        <name>FMN</name>
        <dbReference type="ChEBI" id="CHEBI:58210"/>
    </ligand>
</feature>
<dbReference type="EMBL" id="NNRM01000039">
    <property type="protein sequence ID" value="OYR23440.1"/>
    <property type="molecule type" value="Genomic_DNA"/>
</dbReference>
<dbReference type="Pfam" id="PF01070">
    <property type="entry name" value="FMN_dh"/>
    <property type="match status" value="1"/>
</dbReference>
<sequence length="392" mass="42728">MAGGAQFLDYAEAREQAKRFLPLALFDYIDRGTEAETALQALHHGFATRRIVPRVLRSVSAPDVSVQYLGATHKCPFVIAPTALAGMVRHDGEVLMARAAQQAGLPFVVATQSSTSIEQISANAPDSELWFQLYVWRDRSETWKLLERARACGVETLVLTVDTPASPKKIHNRRNGFGVPLEPSITLALDLMLHPRWTLGVMGSYVMRNGFPSYAHYPGDVAKAVTSSIRNPRFALDTVLDQDFLKELRQRWPHKLLIKGVLCAADAVEIFNSGCDGVVVSTHGGRNLDSAVRPLDVLPRIREAVGPDKTLFADSGVRRGSDAAKLLAAGADGVFLGRGPLYGLAASGVQGVVEIIEQFRDELRLFLAFSGAEDISALGQAEWIIESALREV</sequence>
<dbReference type="InterPro" id="IPR000262">
    <property type="entry name" value="FMN-dep_DH"/>
</dbReference>
<feature type="binding site" evidence="7">
    <location>
        <begin position="314"/>
        <end position="318"/>
    </location>
    <ligand>
        <name>FMN</name>
        <dbReference type="ChEBI" id="CHEBI:58210"/>
    </ligand>
</feature>
<evidence type="ECO:0000313" key="10">
    <source>
        <dbReference type="Proteomes" id="UP000216188"/>
    </source>
</evidence>
<accession>A0A1A9FUL7</accession>
<gene>
    <name evidence="9" type="ORF">CEV34_3444</name>
</gene>
<dbReference type="OrthoDB" id="9770452at2"/>
<dbReference type="InterPro" id="IPR013785">
    <property type="entry name" value="Aldolase_TIM"/>
</dbReference>
<dbReference type="AlphaFoldDB" id="A0A1A9FUL7"/>
<reference evidence="9 10" key="1">
    <citation type="submission" date="2017-07" db="EMBL/GenBank/DDBJ databases">
        <title>Phylogenetic study on the rhizospheric bacterium Ochrobactrum sp. A44.</title>
        <authorList>
            <person name="Krzyzanowska D.M."/>
            <person name="Ossowicki A."/>
            <person name="Rajewska M."/>
            <person name="Maciag T."/>
            <person name="Kaczynski Z."/>
            <person name="Czerwicka M."/>
            <person name="Jafra S."/>
        </authorList>
    </citation>
    <scope>NUCLEOTIDE SEQUENCE [LARGE SCALE GENOMIC DNA]</scope>
    <source>
        <strain evidence="9 10">CCUG 30717</strain>
    </source>
</reference>
<dbReference type="GO" id="GO:0009060">
    <property type="term" value="P:aerobic respiration"/>
    <property type="evidence" value="ECO:0007669"/>
    <property type="project" value="TreeGrafter"/>
</dbReference>
<dbReference type="SUPFAM" id="SSF51395">
    <property type="entry name" value="FMN-linked oxidoreductases"/>
    <property type="match status" value="1"/>
</dbReference>
<feature type="domain" description="FMN hydroxy acid dehydrogenase" evidence="8">
    <location>
        <begin position="2"/>
        <end position="388"/>
    </location>
</feature>
<name>A0A1A9FUL7_9HYPH</name>
<dbReference type="InterPro" id="IPR037396">
    <property type="entry name" value="FMN_HAD"/>
</dbReference>
<dbReference type="GO" id="GO:0010181">
    <property type="term" value="F:FMN binding"/>
    <property type="evidence" value="ECO:0007669"/>
    <property type="project" value="InterPro"/>
</dbReference>
<dbReference type="CDD" id="cd02809">
    <property type="entry name" value="alpha_hydroxyacid_oxid_FMN"/>
    <property type="match status" value="1"/>
</dbReference>
<dbReference type="GO" id="GO:0004459">
    <property type="term" value="F:L-lactate dehydrogenase (NAD+) activity"/>
    <property type="evidence" value="ECO:0007669"/>
    <property type="project" value="TreeGrafter"/>
</dbReference>
<evidence type="ECO:0000313" key="9">
    <source>
        <dbReference type="EMBL" id="OYR23440.1"/>
    </source>
</evidence>
<feature type="binding site" evidence="7">
    <location>
        <position position="281"/>
    </location>
    <ligand>
        <name>FMN</name>
        <dbReference type="ChEBI" id="CHEBI:58210"/>
    </ligand>
</feature>
<keyword evidence="3 7" id="KW-0288">FMN</keyword>
<keyword evidence="4" id="KW-0560">Oxidoreductase</keyword>
<dbReference type="PROSITE" id="PS51349">
    <property type="entry name" value="FMN_HYDROXY_ACID_DH_2"/>
    <property type="match status" value="1"/>
</dbReference>
<evidence type="ECO:0000256" key="6">
    <source>
        <dbReference type="PIRSR" id="PIRSR000138-1"/>
    </source>
</evidence>
<dbReference type="STRING" id="419475.A8A54_22875"/>
<organism evidence="9 10">
    <name type="scientific">Brucella pseudogrignonensis</name>
    <dbReference type="NCBI Taxonomy" id="419475"/>
    <lineage>
        <taxon>Bacteria</taxon>
        <taxon>Pseudomonadati</taxon>
        <taxon>Pseudomonadota</taxon>
        <taxon>Alphaproteobacteria</taxon>
        <taxon>Hyphomicrobiales</taxon>
        <taxon>Brucellaceae</taxon>
        <taxon>Brucella/Ochrobactrum group</taxon>
        <taxon>Brucella</taxon>
    </lineage>
</organism>
<dbReference type="InterPro" id="IPR012133">
    <property type="entry name" value="Alpha-hydoxy_acid_DH_FMN"/>
</dbReference>
<feature type="binding site" evidence="7">
    <location>
        <begin position="81"/>
        <end position="83"/>
    </location>
    <ligand>
        <name>FMN</name>
        <dbReference type="ChEBI" id="CHEBI:58210"/>
    </ligand>
</feature>
<protein>
    <submittedName>
        <fullName evidence="9">FMN-dependent dehydrogenase family protein</fullName>
    </submittedName>
</protein>
<keyword evidence="2 7" id="KW-0285">Flavoprotein</keyword>
<feature type="binding site" evidence="7">
    <location>
        <position position="132"/>
    </location>
    <ligand>
        <name>glyoxylate</name>
        <dbReference type="ChEBI" id="CHEBI:36655"/>
    </ligand>
</feature>
<dbReference type="RefSeq" id="WP_064323154.1">
    <property type="nucleotide sequence ID" value="NZ_CP015776.1"/>
</dbReference>
<feature type="binding site" evidence="7">
    <location>
        <position position="283"/>
    </location>
    <ligand>
        <name>glyoxylate</name>
        <dbReference type="ChEBI" id="CHEBI:36655"/>
    </ligand>
</feature>
<comment type="caution">
    <text evidence="9">The sequence shown here is derived from an EMBL/GenBank/DDBJ whole genome shotgun (WGS) entry which is preliminary data.</text>
</comment>
<comment type="similarity">
    <text evidence="5">Belongs to the FMN-dependent alpha-hydroxy acid dehydrogenase family.</text>
</comment>
<proteinExistence type="inferred from homology"/>
<keyword evidence="10" id="KW-1185">Reference proteome</keyword>
<evidence type="ECO:0000256" key="7">
    <source>
        <dbReference type="PIRSR" id="PIRSR000138-2"/>
    </source>
</evidence>
<feature type="active site" description="Proton acceptor" evidence="6">
    <location>
        <position position="283"/>
    </location>
</feature>
<evidence type="ECO:0000256" key="3">
    <source>
        <dbReference type="ARBA" id="ARBA00022643"/>
    </source>
</evidence>
<evidence type="ECO:0000256" key="2">
    <source>
        <dbReference type="ARBA" id="ARBA00022630"/>
    </source>
</evidence>
<feature type="binding site" evidence="7">
    <location>
        <position position="134"/>
    </location>
    <ligand>
        <name>glyoxylate</name>
        <dbReference type="ChEBI" id="CHEBI:36655"/>
    </ligand>
</feature>
<feature type="binding site" evidence="7">
    <location>
        <begin position="337"/>
        <end position="338"/>
    </location>
    <ligand>
        <name>FMN</name>
        <dbReference type="ChEBI" id="CHEBI:58210"/>
    </ligand>
</feature>
<comment type="cofactor">
    <cofactor evidence="1">
        <name>FMN</name>
        <dbReference type="ChEBI" id="CHEBI:58210"/>
    </cofactor>
</comment>
<dbReference type="PANTHER" id="PTHR10578:SF107">
    <property type="entry name" value="2-HYDROXYACID OXIDASE 1"/>
    <property type="match status" value="1"/>
</dbReference>
<evidence type="ECO:0000256" key="4">
    <source>
        <dbReference type="ARBA" id="ARBA00023002"/>
    </source>
</evidence>
<dbReference type="Proteomes" id="UP000216188">
    <property type="component" value="Unassembled WGS sequence"/>
</dbReference>
<evidence type="ECO:0000256" key="1">
    <source>
        <dbReference type="ARBA" id="ARBA00001917"/>
    </source>
</evidence>
<feature type="binding site" evidence="7">
    <location>
        <position position="286"/>
    </location>
    <ligand>
        <name>glyoxylate</name>
        <dbReference type="ChEBI" id="CHEBI:36655"/>
    </ligand>
</feature>
<dbReference type="PIRSF" id="PIRSF000138">
    <property type="entry name" value="Al-hdrx_acd_dh"/>
    <property type="match status" value="1"/>
</dbReference>
<feature type="binding site" evidence="7">
    <location>
        <position position="259"/>
    </location>
    <ligand>
        <name>FMN</name>
        <dbReference type="ChEBI" id="CHEBI:58210"/>
    </ligand>
</feature>
<feature type="binding site" evidence="7">
    <location>
        <position position="28"/>
    </location>
    <ligand>
        <name>glyoxylate</name>
        <dbReference type="ChEBI" id="CHEBI:36655"/>
    </ligand>
</feature>
<evidence type="ECO:0000259" key="8">
    <source>
        <dbReference type="PROSITE" id="PS51349"/>
    </source>
</evidence>